<dbReference type="Gene3D" id="3.10.420.10">
    <property type="entry name" value="SecB-like"/>
    <property type="match status" value="1"/>
</dbReference>
<dbReference type="RefSeq" id="WP_207567239.1">
    <property type="nucleotide sequence ID" value="NZ_CP071446.1"/>
</dbReference>
<dbReference type="Proteomes" id="UP000671862">
    <property type="component" value="Chromosome"/>
</dbReference>
<sequence length="151" mass="17149">MMKAQKSILEFLDYRITKFEYINASFKEIKNINYEVLINTKIGKPVLEDKSNKYLSRLDLDIQIKGKSGRTVPVKVKCSISGLFSASTEINEEEFLKLCSTSGFANLIMISRSVIISFTSQTGNKPIVLPLINLLKTYEKRFKEGNIKKGD</sequence>
<evidence type="ECO:0000313" key="2">
    <source>
        <dbReference type="Proteomes" id="UP000671862"/>
    </source>
</evidence>
<organism evidence="1 2">
    <name type="scientific">Thermosipho ferrireducens</name>
    <dbReference type="NCBI Taxonomy" id="2571116"/>
    <lineage>
        <taxon>Bacteria</taxon>
        <taxon>Thermotogati</taxon>
        <taxon>Thermotogota</taxon>
        <taxon>Thermotogae</taxon>
        <taxon>Thermotogales</taxon>
        <taxon>Fervidobacteriaceae</taxon>
        <taxon>Thermosipho</taxon>
    </lineage>
</organism>
<keyword evidence="2" id="KW-1185">Reference proteome</keyword>
<dbReference type="SUPFAM" id="SSF54611">
    <property type="entry name" value="SecB-like"/>
    <property type="match status" value="1"/>
</dbReference>
<name>A0ABX7S9W7_9BACT</name>
<accession>A0ABX7S9W7</accession>
<dbReference type="EMBL" id="CP071446">
    <property type="protein sequence ID" value="QTA38522.1"/>
    <property type="molecule type" value="Genomic_DNA"/>
</dbReference>
<gene>
    <name evidence="1" type="ORF">JYK00_03095</name>
</gene>
<reference evidence="1 2" key="1">
    <citation type="submission" date="2021-03" db="EMBL/GenBank/DDBJ databases">
        <title>Thermosipho ferrireducens sp.nov., an anaerobic thermophilic iron-reducing bacterium isolated from a deep-sea hydrothermal sulfide deposits.</title>
        <authorList>
            <person name="Zeng X."/>
            <person name="Chen Y."/>
            <person name="Shao Z."/>
        </authorList>
    </citation>
    <scope>NUCLEOTIDE SEQUENCE [LARGE SCALE GENOMIC DNA]</scope>
    <source>
        <strain evidence="1 2">JL129W03</strain>
    </source>
</reference>
<proteinExistence type="predicted"/>
<evidence type="ECO:0000313" key="1">
    <source>
        <dbReference type="EMBL" id="QTA38522.1"/>
    </source>
</evidence>
<protein>
    <submittedName>
        <fullName evidence="1">Protein-export chaperone SecB</fullName>
    </submittedName>
</protein>
<dbReference type="InterPro" id="IPR035958">
    <property type="entry name" value="SecB-like_sf"/>
</dbReference>